<evidence type="ECO:0000259" key="8">
    <source>
        <dbReference type="PROSITE" id="PS51828"/>
    </source>
</evidence>
<dbReference type="CDD" id="cd00112">
    <property type="entry name" value="LDLa"/>
    <property type="match status" value="1"/>
</dbReference>
<keyword evidence="3" id="KW-0106">Calcium</keyword>
<accession>A0AAW0TZA1</accession>
<keyword evidence="5" id="KW-0325">Glycoprotein</keyword>
<proteinExistence type="predicted"/>
<comment type="caution">
    <text evidence="7">Lacks conserved residue(s) required for the propagation of feature annotation.</text>
</comment>
<feature type="disulfide bond" evidence="6">
    <location>
        <begin position="366"/>
        <end position="384"/>
    </location>
</feature>
<dbReference type="GO" id="GO:0016020">
    <property type="term" value="C:membrane"/>
    <property type="evidence" value="ECO:0007669"/>
    <property type="project" value="InterPro"/>
</dbReference>
<dbReference type="Proteomes" id="UP001487740">
    <property type="component" value="Unassembled WGS sequence"/>
</dbReference>
<dbReference type="SUPFAM" id="SSF57424">
    <property type="entry name" value="LDL receptor-like module"/>
    <property type="match status" value="1"/>
</dbReference>
<gene>
    <name evidence="9" type="ORF">O3P69_013253</name>
</gene>
<dbReference type="InterPro" id="IPR013320">
    <property type="entry name" value="ConA-like_dom_sf"/>
</dbReference>
<dbReference type="PANTHER" id="PTHR19277:SF161">
    <property type="entry name" value="LAMININ G DOMAIN-CONTAINING PROTEIN"/>
    <property type="match status" value="1"/>
</dbReference>
<keyword evidence="4 6" id="KW-1015">Disulfide bond</keyword>
<dbReference type="SUPFAM" id="SSF63712">
    <property type="entry name" value="Nicotinic receptor ligand binding domain-like"/>
    <property type="match status" value="1"/>
</dbReference>
<keyword evidence="10" id="KW-1185">Reference proteome</keyword>
<dbReference type="PANTHER" id="PTHR19277">
    <property type="entry name" value="PENTRAXIN"/>
    <property type="match status" value="1"/>
</dbReference>
<comment type="cofactor">
    <cofactor evidence="1">
        <name>Ca(2+)</name>
        <dbReference type="ChEBI" id="CHEBI:29108"/>
    </cofactor>
</comment>
<dbReference type="SMART" id="SM00159">
    <property type="entry name" value="PTX"/>
    <property type="match status" value="1"/>
</dbReference>
<dbReference type="InterPro" id="IPR002172">
    <property type="entry name" value="LDrepeatLR_classA_rpt"/>
</dbReference>
<evidence type="ECO:0000256" key="6">
    <source>
        <dbReference type="PROSITE-ProRule" id="PRU00124"/>
    </source>
</evidence>
<dbReference type="Gene3D" id="4.10.400.10">
    <property type="entry name" value="Low-density Lipoprotein Receptor"/>
    <property type="match status" value="1"/>
</dbReference>
<dbReference type="GO" id="GO:0005230">
    <property type="term" value="F:extracellular ligand-gated monoatomic ion channel activity"/>
    <property type="evidence" value="ECO:0007669"/>
    <property type="project" value="InterPro"/>
</dbReference>
<dbReference type="PRINTS" id="PR00895">
    <property type="entry name" value="PENTAXIN"/>
</dbReference>
<dbReference type="PROSITE" id="PS01209">
    <property type="entry name" value="LDLRA_1"/>
    <property type="match status" value="1"/>
</dbReference>
<keyword evidence="2" id="KW-0479">Metal-binding</keyword>
<dbReference type="Pfam" id="PF00057">
    <property type="entry name" value="Ldl_recept_a"/>
    <property type="match status" value="1"/>
</dbReference>
<evidence type="ECO:0000313" key="10">
    <source>
        <dbReference type="Proteomes" id="UP001487740"/>
    </source>
</evidence>
<dbReference type="InterPro" id="IPR001759">
    <property type="entry name" value="PTX_dom"/>
</dbReference>
<evidence type="ECO:0000256" key="5">
    <source>
        <dbReference type="ARBA" id="ARBA00023180"/>
    </source>
</evidence>
<dbReference type="Gene3D" id="2.60.120.200">
    <property type="match status" value="1"/>
</dbReference>
<dbReference type="SUPFAM" id="SSF56436">
    <property type="entry name" value="C-type lectin-like"/>
    <property type="match status" value="1"/>
</dbReference>
<name>A0AAW0TZA1_SCYPA</name>
<dbReference type="InterPro" id="IPR016187">
    <property type="entry name" value="CTDL_fold"/>
</dbReference>
<evidence type="ECO:0000256" key="7">
    <source>
        <dbReference type="PROSITE-ProRule" id="PRU01172"/>
    </source>
</evidence>
<evidence type="ECO:0000256" key="3">
    <source>
        <dbReference type="ARBA" id="ARBA00022837"/>
    </source>
</evidence>
<evidence type="ECO:0000256" key="2">
    <source>
        <dbReference type="ARBA" id="ARBA00022723"/>
    </source>
</evidence>
<sequence length="514" mass="58233">METVLVLQASGAPSPASYARLNTSFPRLESFTLCYRIKLNRFREESTLFSYALSDDRDNELRIDHRETGYKITLQGQWANSELITPLRLWAHFCFSYHLSTAAWAIHLDGKQRGRGTFAETTQPLEGNGVFIIGQEQDSLGGGFQRDQSFSGELTHLNVWRSVLDEATVNQIWSCKEVIQGDALAWTSVQESWLTEGEASWSMQSKEEVCSTQTRVVTVFPDRFSLRQAQHLCHVVGGEILVPLDEEENSVLFETTKNDADKCSGGLGASYLWLGCHGRARGSAGPYRDGKPTLQGFYHSDIYYQNGTWYLQSLKSEAIAWWQPVKEGQYPFGTNMWTLGSEVCDISPSKTVNLTISVCGSGDFTCSDGSCIDLRKRCDLRIDCLDQSDEAECSLVAIPPGYRSIIPPSHTVHSEPLPIEFLLKIISFPTIATQEQIFKATLHLSLRWRDNRLDYHNLKEDRTLNLLSYDAVERIWMPRVFFTNAQGNMFTNLDQGSRVECVRRRLLPRTRYPA</sequence>
<dbReference type="PROSITE" id="PS51828">
    <property type="entry name" value="PTX_2"/>
    <property type="match status" value="1"/>
</dbReference>
<dbReference type="InterPro" id="IPR006202">
    <property type="entry name" value="Neur_chan_lig-bd"/>
</dbReference>
<reference evidence="9 10" key="1">
    <citation type="submission" date="2023-03" db="EMBL/GenBank/DDBJ databases">
        <title>High-quality genome of Scylla paramamosain provides insights in environmental adaptation.</title>
        <authorList>
            <person name="Zhang L."/>
        </authorList>
    </citation>
    <scope>NUCLEOTIDE SEQUENCE [LARGE SCALE GENOMIC DNA]</scope>
    <source>
        <strain evidence="9">LZ_2023a</strain>
        <tissue evidence="9">Muscle</tissue>
    </source>
</reference>
<dbReference type="InterPro" id="IPR036734">
    <property type="entry name" value="Neur_chan_lig-bd_sf"/>
</dbReference>
<dbReference type="Pfam" id="PF02931">
    <property type="entry name" value="Neur_chan_LBD"/>
    <property type="match status" value="1"/>
</dbReference>
<comment type="caution">
    <text evidence="9">The sequence shown here is derived from an EMBL/GenBank/DDBJ whole genome shotgun (WGS) entry which is preliminary data.</text>
</comment>
<dbReference type="Gene3D" id="2.70.170.10">
    <property type="entry name" value="Neurotransmitter-gated ion-channel ligand-binding domain"/>
    <property type="match status" value="1"/>
</dbReference>
<protein>
    <recommendedName>
        <fullName evidence="8">Pentraxin (PTX) domain-containing protein</fullName>
    </recommendedName>
</protein>
<feature type="disulfide bond" evidence="6">
    <location>
        <begin position="378"/>
        <end position="393"/>
    </location>
</feature>
<organism evidence="9 10">
    <name type="scientific">Scylla paramamosain</name>
    <name type="common">Mud crab</name>
    <dbReference type="NCBI Taxonomy" id="85552"/>
    <lineage>
        <taxon>Eukaryota</taxon>
        <taxon>Metazoa</taxon>
        <taxon>Ecdysozoa</taxon>
        <taxon>Arthropoda</taxon>
        <taxon>Crustacea</taxon>
        <taxon>Multicrustacea</taxon>
        <taxon>Malacostraca</taxon>
        <taxon>Eumalacostraca</taxon>
        <taxon>Eucarida</taxon>
        <taxon>Decapoda</taxon>
        <taxon>Pleocyemata</taxon>
        <taxon>Brachyura</taxon>
        <taxon>Eubrachyura</taxon>
        <taxon>Portunoidea</taxon>
        <taxon>Portunidae</taxon>
        <taxon>Portuninae</taxon>
        <taxon>Scylla</taxon>
    </lineage>
</organism>
<dbReference type="GO" id="GO:0046872">
    <property type="term" value="F:metal ion binding"/>
    <property type="evidence" value="ECO:0007669"/>
    <property type="project" value="UniProtKB-KW"/>
</dbReference>
<evidence type="ECO:0000256" key="1">
    <source>
        <dbReference type="ARBA" id="ARBA00001913"/>
    </source>
</evidence>
<dbReference type="InterPro" id="IPR023415">
    <property type="entry name" value="LDLR_class-A_CS"/>
</dbReference>
<dbReference type="SUPFAM" id="SSF49899">
    <property type="entry name" value="Concanavalin A-like lectins/glucanases"/>
    <property type="match status" value="1"/>
</dbReference>
<feature type="disulfide bond" evidence="6">
    <location>
        <begin position="359"/>
        <end position="371"/>
    </location>
</feature>
<evidence type="ECO:0000256" key="4">
    <source>
        <dbReference type="ARBA" id="ARBA00023157"/>
    </source>
</evidence>
<dbReference type="InterPro" id="IPR036055">
    <property type="entry name" value="LDL_receptor-like_sf"/>
</dbReference>
<evidence type="ECO:0000313" key="9">
    <source>
        <dbReference type="EMBL" id="KAK8393089.1"/>
    </source>
</evidence>
<dbReference type="PROSITE" id="PS50068">
    <property type="entry name" value="LDLRA_2"/>
    <property type="match status" value="1"/>
</dbReference>
<dbReference type="AlphaFoldDB" id="A0AAW0TZA1"/>
<dbReference type="Pfam" id="PF00354">
    <property type="entry name" value="Pentaxin"/>
    <property type="match status" value="1"/>
</dbReference>
<dbReference type="SMART" id="SM00192">
    <property type="entry name" value="LDLa"/>
    <property type="match status" value="1"/>
</dbReference>
<feature type="domain" description="Pentraxin (PTX)" evidence="8">
    <location>
        <begin position="1"/>
        <end position="210"/>
    </location>
</feature>
<dbReference type="InterPro" id="IPR051360">
    <property type="entry name" value="Neuronal_Pentraxin_Related"/>
</dbReference>
<dbReference type="EMBL" id="JARAKH010000021">
    <property type="protein sequence ID" value="KAK8393089.1"/>
    <property type="molecule type" value="Genomic_DNA"/>
</dbReference>